<organism evidence="3 4">
    <name type="scientific">candidate division GN15 bacterium</name>
    <dbReference type="NCBI Taxonomy" id="2072418"/>
    <lineage>
        <taxon>Bacteria</taxon>
        <taxon>candidate division GN15</taxon>
    </lineage>
</organism>
<dbReference type="InterPro" id="IPR036986">
    <property type="entry name" value="S4_RNA-bd_sf"/>
</dbReference>
<protein>
    <recommendedName>
        <fullName evidence="2">Tyrosine--tRNA ligase SYY-like C-terminal domain-containing protein</fullName>
    </recommendedName>
</protein>
<evidence type="ECO:0000313" key="4">
    <source>
        <dbReference type="Proteomes" id="UP000250918"/>
    </source>
</evidence>
<dbReference type="EMBL" id="PQAP01000166">
    <property type="protein sequence ID" value="PWB69720.1"/>
    <property type="molecule type" value="Genomic_DNA"/>
</dbReference>
<dbReference type="GO" id="GO:0003723">
    <property type="term" value="F:RNA binding"/>
    <property type="evidence" value="ECO:0007669"/>
    <property type="project" value="UniProtKB-KW"/>
</dbReference>
<proteinExistence type="predicted"/>
<reference evidence="3 4" key="1">
    <citation type="journal article" date="2018" name="ISME J.">
        <title>A methanotrophic archaeon couples anaerobic oxidation of methane to Fe(III) reduction.</title>
        <authorList>
            <person name="Cai C."/>
            <person name="Leu A.O."/>
            <person name="Xie G.J."/>
            <person name="Guo J."/>
            <person name="Feng Y."/>
            <person name="Zhao J.X."/>
            <person name="Tyson G.W."/>
            <person name="Yuan Z."/>
            <person name="Hu S."/>
        </authorList>
    </citation>
    <scope>NUCLEOTIDE SEQUENCE [LARGE SCALE GENOMIC DNA]</scope>
    <source>
        <strain evidence="3">FeB_12</strain>
    </source>
</reference>
<dbReference type="Gene3D" id="3.10.290.10">
    <property type="entry name" value="RNA-binding S4 domain"/>
    <property type="match status" value="1"/>
</dbReference>
<name>A0A855WX10_9BACT</name>
<feature type="domain" description="Tyrosine--tRNA ligase SYY-like C-terminal" evidence="2">
    <location>
        <begin position="45"/>
        <end position="121"/>
    </location>
</feature>
<comment type="caution">
    <text evidence="3">The sequence shown here is derived from an EMBL/GenBank/DDBJ whole genome shotgun (WGS) entry which is preliminary data.</text>
</comment>
<dbReference type="PROSITE" id="PS50889">
    <property type="entry name" value="S4"/>
    <property type="match status" value="1"/>
</dbReference>
<sequence length="125" mass="13762">MLLKKELGEILVDMYHPQGSGRAAREEFERVFSQKQLPDDIESLTVSDLRKRGVNSDRPLLVHILTATGLTKSNGEGRRLIEGGGVSIDDGKITDANFELDLGKIVSGTSVIVKAGKRRFLRISQ</sequence>
<evidence type="ECO:0000256" key="1">
    <source>
        <dbReference type="PROSITE-ProRule" id="PRU00182"/>
    </source>
</evidence>
<accession>A0A855WX10</accession>
<dbReference type="Proteomes" id="UP000250918">
    <property type="component" value="Unassembled WGS sequence"/>
</dbReference>
<evidence type="ECO:0000259" key="2">
    <source>
        <dbReference type="Pfam" id="PF22421"/>
    </source>
</evidence>
<gene>
    <name evidence="3" type="ORF">C3F09_10155</name>
</gene>
<dbReference type="Pfam" id="PF22421">
    <property type="entry name" value="SYY_C-terminal"/>
    <property type="match status" value="1"/>
</dbReference>
<dbReference type="SUPFAM" id="SSF55174">
    <property type="entry name" value="Alpha-L RNA-binding motif"/>
    <property type="match status" value="1"/>
</dbReference>
<dbReference type="AlphaFoldDB" id="A0A855WX10"/>
<evidence type="ECO:0000313" key="3">
    <source>
        <dbReference type="EMBL" id="PWB69720.1"/>
    </source>
</evidence>
<dbReference type="InterPro" id="IPR054608">
    <property type="entry name" value="SYY-like_C"/>
</dbReference>
<dbReference type="CDD" id="cd00165">
    <property type="entry name" value="S4"/>
    <property type="match status" value="1"/>
</dbReference>
<keyword evidence="1" id="KW-0694">RNA-binding</keyword>